<dbReference type="InterPro" id="IPR012340">
    <property type="entry name" value="NA-bd_OB-fold"/>
</dbReference>
<sequence length="103" mass="11445">MFNQLTLSADVGELSVLRYTPAGVPILTMTLLHQSEQTELGVLRQVACEIDAKITGDMALQWQNSAGKRVEVKGFLAKRSLKSNRLILHIQHIEMKKVNDNGS</sequence>
<dbReference type="RefSeq" id="WP_058355612.1">
    <property type="nucleotide sequence ID" value="NZ_CABKVG010000007.1"/>
</dbReference>
<dbReference type="HAMAP" id="MF_00720">
    <property type="entry name" value="PriB"/>
    <property type="match status" value="1"/>
</dbReference>
<comment type="subunit">
    <text evidence="4">Homodimer. Interacts with PriA and DnaT. Component of the replication restart primosome. Primosome assembly occurs via a 'hand-off' mechanism. PriA binds to replication forks, subsequently PriB then DnaT bind; DnaT then displaces ssDNA to generate the helicase loading substrate.</text>
</comment>
<evidence type="ECO:0000256" key="3">
    <source>
        <dbReference type="ARBA" id="ARBA00023125"/>
    </source>
</evidence>
<evidence type="ECO:0000256" key="4">
    <source>
        <dbReference type="HAMAP-Rule" id="MF_00720"/>
    </source>
</evidence>
<reference evidence="5 6" key="1">
    <citation type="journal article" date="2022" name="Res Sq">
        <title>Evolution of multicellular longitudinally dividing oral cavity symbionts (Neisseriaceae).</title>
        <authorList>
            <person name="Nyongesa S."/>
            <person name="Weber P."/>
            <person name="Bernet E."/>
            <person name="Pullido F."/>
            <person name="Nieckarz M."/>
            <person name="Delaby M."/>
            <person name="Nieves C."/>
            <person name="Viehboeck T."/>
            <person name="Krause N."/>
            <person name="Rivera-Millot A."/>
            <person name="Nakamura A."/>
            <person name="Vischer N."/>
            <person name="VanNieuwenhze M."/>
            <person name="Brun Y."/>
            <person name="Cava F."/>
            <person name="Bulgheresi S."/>
            <person name="Veyrier F."/>
        </authorList>
    </citation>
    <scope>NUCLEOTIDE SEQUENCE [LARGE SCALE GENOMIC DNA]</scope>
    <source>
        <strain evidence="5 6">SN4</strain>
    </source>
</reference>
<proteinExistence type="inferred from homology"/>
<dbReference type="Gene3D" id="2.40.50.140">
    <property type="entry name" value="Nucleic acid-binding proteins"/>
    <property type="match status" value="1"/>
</dbReference>
<dbReference type="NCBIfam" id="TIGR04418">
    <property type="entry name" value="PriB_gamma"/>
    <property type="match status" value="1"/>
</dbReference>
<dbReference type="EMBL" id="CP091511">
    <property type="protein sequence ID" value="UOO89804.1"/>
    <property type="molecule type" value="Genomic_DNA"/>
</dbReference>
<name>A0ABY4E2R2_9NEIS</name>
<comment type="similarity">
    <text evidence="4">Belongs to the PriB family.</text>
</comment>
<keyword evidence="6" id="KW-1185">Reference proteome</keyword>
<dbReference type="InterPro" id="IPR000424">
    <property type="entry name" value="Primosome_PriB/ssb"/>
</dbReference>
<protein>
    <recommendedName>
        <fullName evidence="4">Replication restart protein PriB</fullName>
    </recommendedName>
</protein>
<dbReference type="Pfam" id="PF22657">
    <property type="entry name" value="SSB_1"/>
    <property type="match status" value="1"/>
</dbReference>
<evidence type="ECO:0000256" key="1">
    <source>
        <dbReference type="ARBA" id="ARBA00022515"/>
    </source>
</evidence>
<accession>A0ABY4E2R2</accession>
<keyword evidence="3 4" id="KW-0238">DNA-binding</keyword>
<dbReference type="Proteomes" id="UP000832011">
    <property type="component" value="Chromosome"/>
</dbReference>
<evidence type="ECO:0000313" key="6">
    <source>
        <dbReference type="Proteomes" id="UP000832011"/>
    </source>
</evidence>
<evidence type="ECO:0000313" key="5">
    <source>
        <dbReference type="EMBL" id="UOO89804.1"/>
    </source>
</evidence>
<gene>
    <name evidence="4 5" type="primary">priB</name>
    <name evidence="5" type="ORF">LVJ82_02105</name>
</gene>
<comment type="function">
    <text evidence="4">Involved in the restart of stalled replication forks, which reloads the replicative helicase on sites other than the origin of replication; the PriA-PriB pathway is the major replication restart pathway. During primosome assembly it facilitates complex formation between PriA and DnaT on DNA; stabilizes PriA on DNA. Stimulates the DNA unwinding activity of PriA helicase.</text>
</comment>
<keyword evidence="2 4" id="KW-0235">DNA replication</keyword>
<evidence type="ECO:0000256" key="2">
    <source>
        <dbReference type="ARBA" id="ARBA00022705"/>
    </source>
</evidence>
<dbReference type="SUPFAM" id="SSF50249">
    <property type="entry name" value="Nucleic acid-binding proteins"/>
    <property type="match status" value="1"/>
</dbReference>
<dbReference type="PIRSF" id="PIRSF003135">
    <property type="entry name" value="Primosomal_n"/>
    <property type="match status" value="1"/>
</dbReference>
<dbReference type="InterPro" id="IPR023646">
    <property type="entry name" value="Prisomal_replication_PriB"/>
</dbReference>
<organism evidence="5 6">
    <name type="scientific">Vitreoscilla massiliensis</name>
    <dbReference type="NCBI Taxonomy" id="1689272"/>
    <lineage>
        <taxon>Bacteria</taxon>
        <taxon>Pseudomonadati</taxon>
        <taxon>Pseudomonadota</taxon>
        <taxon>Betaproteobacteria</taxon>
        <taxon>Neisseriales</taxon>
        <taxon>Neisseriaceae</taxon>
        <taxon>Vitreoscilla</taxon>
    </lineage>
</organism>
<dbReference type="PROSITE" id="PS50935">
    <property type="entry name" value="SSB"/>
    <property type="match status" value="1"/>
</dbReference>
<keyword evidence="1 4" id="KW-0639">Primosome</keyword>